<feature type="compositionally biased region" description="Basic and acidic residues" evidence="1">
    <location>
        <begin position="55"/>
        <end position="73"/>
    </location>
</feature>
<keyword evidence="2" id="KW-0812">Transmembrane</keyword>
<dbReference type="EMBL" id="JAYMRP010000025">
    <property type="protein sequence ID" value="MFB8775959.1"/>
    <property type="molecule type" value="Genomic_DNA"/>
</dbReference>
<organism evidence="3 4">
    <name type="scientific">Streptomyces broussonetiae</name>
    <dbReference type="NCBI Taxonomy" id="2686304"/>
    <lineage>
        <taxon>Bacteria</taxon>
        <taxon>Bacillati</taxon>
        <taxon>Actinomycetota</taxon>
        <taxon>Actinomycetes</taxon>
        <taxon>Kitasatosporales</taxon>
        <taxon>Streptomycetaceae</taxon>
        <taxon>Streptomyces</taxon>
    </lineage>
</organism>
<dbReference type="Proteomes" id="UP001585080">
    <property type="component" value="Unassembled WGS sequence"/>
</dbReference>
<comment type="caution">
    <text evidence="3">The sequence shown here is derived from an EMBL/GenBank/DDBJ whole genome shotgun (WGS) entry which is preliminary data.</text>
</comment>
<keyword evidence="2" id="KW-1133">Transmembrane helix</keyword>
<proteinExistence type="predicted"/>
<feature type="compositionally biased region" description="Low complexity" evidence="1">
    <location>
        <begin position="76"/>
        <end position="88"/>
    </location>
</feature>
<feature type="transmembrane region" description="Helical" evidence="2">
    <location>
        <begin position="34"/>
        <end position="52"/>
    </location>
</feature>
<gene>
    <name evidence="3" type="ORF">VSS16_24990</name>
</gene>
<evidence type="ECO:0000313" key="3">
    <source>
        <dbReference type="EMBL" id="MFB8775959.1"/>
    </source>
</evidence>
<evidence type="ECO:0008006" key="5">
    <source>
        <dbReference type="Google" id="ProtNLM"/>
    </source>
</evidence>
<dbReference type="RefSeq" id="WP_376734534.1">
    <property type="nucleotide sequence ID" value="NZ_JAYMRP010000025.1"/>
</dbReference>
<keyword evidence="2" id="KW-0472">Membrane</keyword>
<keyword evidence="4" id="KW-1185">Reference proteome</keyword>
<evidence type="ECO:0000256" key="2">
    <source>
        <dbReference type="SAM" id="Phobius"/>
    </source>
</evidence>
<feature type="region of interest" description="Disordered" evidence="1">
    <location>
        <begin position="51"/>
        <end position="88"/>
    </location>
</feature>
<sequence length="267" mass="27136">MTQRTDHLTGVLAALVLGTAGAVAAALGGATSWAVPAAGAGIGAVTFAAHAATTRRHDADRRTRTNGHREDAGSRAPAPDGAPPEDAVPWLERAGSAAGTLDRHAHAATGTALAAPLTAAAGTTRAAVEQLRARAAALRVIDTAVDDGILADLEQQRGRLAQEADTAAPGALRDAKRASVRALEERIAALERLTRLRGLLTATLEATTLSLEAAADRGTVLLSLQTAQDAGGAPVDLTALTDELEAVQAGLDRLDDLSRTMRDGGAP</sequence>
<evidence type="ECO:0000313" key="4">
    <source>
        <dbReference type="Proteomes" id="UP001585080"/>
    </source>
</evidence>
<protein>
    <recommendedName>
        <fullName evidence="5">Secreted protein</fullName>
    </recommendedName>
</protein>
<evidence type="ECO:0000256" key="1">
    <source>
        <dbReference type="SAM" id="MobiDB-lite"/>
    </source>
</evidence>
<reference evidence="3 4" key="1">
    <citation type="submission" date="2024-01" db="EMBL/GenBank/DDBJ databases">
        <title>Genome mining of biosynthetic gene clusters to explore secondary metabolites of Streptomyces sp.</title>
        <authorList>
            <person name="Baig A."/>
            <person name="Ajitkumar Shintre N."/>
            <person name="Kumar H."/>
            <person name="Anbarasu A."/>
            <person name="Ramaiah S."/>
        </authorList>
    </citation>
    <scope>NUCLEOTIDE SEQUENCE [LARGE SCALE GENOMIC DNA]</scope>
    <source>
        <strain evidence="3 4">A57</strain>
    </source>
</reference>
<accession>A0ABV5EGG5</accession>
<name>A0ABV5EGG5_9ACTN</name>